<evidence type="ECO:0000313" key="2">
    <source>
        <dbReference type="EMBL" id="RST59273.1"/>
    </source>
</evidence>
<dbReference type="EMBL" id="QYTW02000012">
    <property type="protein sequence ID" value="RST59273.1"/>
    <property type="molecule type" value="Genomic_DNA"/>
</dbReference>
<dbReference type="RefSeq" id="WP_120116247.1">
    <property type="nucleotide sequence ID" value="NZ_BORI01000003.1"/>
</dbReference>
<dbReference type="OrthoDB" id="2973564at2"/>
<sequence>MRRKHALLMTVFFVLYLLTFLPNFGIMNDLKFIGFLPQSLAWVLLLNAINTVIIFVVYFKFFKPFAQNVEKISEDEEGSERALAR</sequence>
<protein>
    <submittedName>
        <fullName evidence="2">Uncharacterized protein</fullName>
    </submittedName>
</protein>
<name>A0A429X7T1_SIMTE</name>
<feature type="transmembrane region" description="Helical" evidence="1">
    <location>
        <begin position="7"/>
        <end position="27"/>
    </location>
</feature>
<dbReference type="AlphaFoldDB" id="A0A429X7T1"/>
<keyword evidence="1" id="KW-0812">Transmembrane</keyword>
<gene>
    <name evidence="2" type="ORF">D5F11_013015</name>
</gene>
<evidence type="ECO:0000256" key="1">
    <source>
        <dbReference type="SAM" id="Phobius"/>
    </source>
</evidence>
<reference evidence="2 3" key="1">
    <citation type="submission" date="2018-12" db="EMBL/GenBank/DDBJ databases">
        <authorList>
            <person name="Sun L."/>
            <person name="Chen Z."/>
        </authorList>
    </citation>
    <scope>NUCLEOTIDE SEQUENCE [LARGE SCALE GENOMIC DNA]</scope>
    <source>
        <strain evidence="2 3">LMG 29736</strain>
    </source>
</reference>
<accession>A0A429X7T1</accession>
<organism evidence="2 3">
    <name type="scientific">Siminovitchia terrae</name>
    <name type="common">Bacillus terrae</name>
    <dbReference type="NCBI Taxonomy" id="1914933"/>
    <lineage>
        <taxon>Bacteria</taxon>
        <taxon>Bacillati</taxon>
        <taxon>Bacillota</taxon>
        <taxon>Bacilli</taxon>
        <taxon>Bacillales</taxon>
        <taxon>Bacillaceae</taxon>
        <taxon>Siminovitchia</taxon>
    </lineage>
</organism>
<evidence type="ECO:0000313" key="3">
    <source>
        <dbReference type="Proteomes" id="UP000287296"/>
    </source>
</evidence>
<feature type="transmembrane region" description="Helical" evidence="1">
    <location>
        <begin position="39"/>
        <end position="59"/>
    </location>
</feature>
<keyword evidence="1" id="KW-0472">Membrane</keyword>
<comment type="caution">
    <text evidence="2">The sequence shown here is derived from an EMBL/GenBank/DDBJ whole genome shotgun (WGS) entry which is preliminary data.</text>
</comment>
<keyword evidence="1" id="KW-1133">Transmembrane helix</keyword>
<proteinExistence type="predicted"/>
<dbReference type="Proteomes" id="UP000287296">
    <property type="component" value="Unassembled WGS sequence"/>
</dbReference>